<organism evidence="6 7">
    <name type="scientific">Pristionchus fissidentatus</name>
    <dbReference type="NCBI Taxonomy" id="1538716"/>
    <lineage>
        <taxon>Eukaryota</taxon>
        <taxon>Metazoa</taxon>
        <taxon>Ecdysozoa</taxon>
        <taxon>Nematoda</taxon>
        <taxon>Chromadorea</taxon>
        <taxon>Rhabditida</taxon>
        <taxon>Rhabditina</taxon>
        <taxon>Diplogasteromorpha</taxon>
        <taxon>Diplogasteroidea</taxon>
        <taxon>Neodiplogasteridae</taxon>
        <taxon>Pristionchus</taxon>
    </lineage>
</organism>
<dbReference type="GO" id="GO:0016616">
    <property type="term" value="F:oxidoreductase activity, acting on the CH-OH group of donors, NAD or NADP as acceptor"/>
    <property type="evidence" value="ECO:0007669"/>
    <property type="project" value="TreeGrafter"/>
</dbReference>
<feature type="transmembrane region" description="Helical" evidence="5">
    <location>
        <begin position="12"/>
        <end position="31"/>
    </location>
</feature>
<accession>A0AAV5VFH4</accession>
<evidence type="ECO:0000256" key="1">
    <source>
        <dbReference type="ARBA" id="ARBA00006484"/>
    </source>
</evidence>
<keyword evidence="2" id="KW-0560">Oxidoreductase</keyword>
<dbReference type="GO" id="GO:0005811">
    <property type="term" value="C:lipid droplet"/>
    <property type="evidence" value="ECO:0007669"/>
    <property type="project" value="TreeGrafter"/>
</dbReference>
<dbReference type="PANTHER" id="PTHR24322:SF742">
    <property type="entry name" value="PROTEIN DHS-3"/>
    <property type="match status" value="1"/>
</dbReference>
<evidence type="ECO:0000313" key="6">
    <source>
        <dbReference type="EMBL" id="GMT16680.1"/>
    </source>
</evidence>
<feature type="non-terminal residue" evidence="6">
    <location>
        <position position="306"/>
    </location>
</feature>
<dbReference type="InterPro" id="IPR020904">
    <property type="entry name" value="Sc_DH/Rdtase_CS"/>
</dbReference>
<comment type="caution">
    <text evidence="6">The sequence shown here is derived from an EMBL/GenBank/DDBJ whole genome shotgun (WGS) entry which is preliminary data.</text>
</comment>
<dbReference type="PRINTS" id="PR00080">
    <property type="entry name" value="SDRFAMILY"/>
</dbReference>
<gene>
    <name evidence="6" type="ORF">PFISCL1PPCAC_7977</name>
</gene>
<comment type="similarity">
    <text evidence="1 4">Belongs to the short-chain dehydrogenases/reductases (SDR) family.</text>
</comment>
<dbReference type="PROSITE" id="PS00061">
    <property type="entry name" value="ADH_SHORT"/>
    <property type="match status" value="1"/>
</dbReference>
<dbReference type="SUPFAM" id="SSF51735">
    <property type="entry name" value="NAD(P)-binding Rossmann-fold domains"/>
    <property type="match status" value="1"/>
</dbReference>
<evidence type="ECO:0000256" key="2">
    <source>
        <dbReference type="ARBA" id="ARBA00023002"/>
    </source>
</evidence>
<dbReference type="FunFam" id="3.40.50.720:FF:000202">
    <property type="entry name" value="Short-chain dehydrogenase/reductase family 16C member 6"/>
    <property type="match status" value="1"/>
</dbReference>
<dbReference type="InterPro" id="IPR002347">
    <property type="entry name" value="SDR_fam"/>
</dbReference>
<evidence type="ECO:0000256" key="5">
    <source>
        <dbReference type="SAM" id="Phobius"/>
    </source>
</evidence>
<keyword evidence="5" id="KW-0472">Membrane</keyword>
<keyword evidence="3" id="KW-0520">NAD</keyword>
<keyword evidence="5" id="KW-1133">Transmembrane helix</keyword>
<dbReference type="Proteomes" id="UP001432322">
    <property type="component" value="Unassembled WGS sequence"/>
</dbReference>
<evidence type="ECO:0000256" key="4">
    <source>
        <dbReference type="RuleBase" id="RU000363"/>
    </source>
</evidence>
<reference evidence="6" key="1">
    <citation type="submission" date="2023-10" db="EMBL/GenBank/DDBJ databases">
        <title>Genome assembly of Pristionchus species.</title>
        <authorList>
            <person name="Yoshida K."/>
            <person name="Sommer R.J."/>
        </authorList>
    </citation>
    <scope>NUCLEOTIDE SEQUENCE</scope>
    <source>
        <strain evidence="6">RS5133</strain>
    </source>
</reference>
<sequence length="306" mass="33558">MIEHMEELFHFLLMNVRVLIAIGVAMIKACVPMGILPRKSVKGDVCLITGAGSGIGRLMAVEFAKRGCILVLWDVNEKGNEVTKALLGDTGATVHTYTVDLSKREQINEKAAKVLKDVGRVDILVNNAGVVTGKSLIESPDDWIERTMAVNASACLFTAKNFVKGMIERNHGHIVTIASLAGKNGVSGMVDYCSSKFAAVGYHESLAAELRAIKKDGINTTLVCPYMIKTGMFDGWNNKSPSLVSELEPEYVVDCIMEAVLTNKEELQMPKIAYFMAITEFLPTEAKRLLLQYLGQYDAMDTFKGR</sequence>
<keyword evidence="5" id="KW-0812">Transmembrane</keyword>
<dbReference type="Gene3D" id="3.40.50.720">
    <property type="entry name" value="NAD(P)-binding Rossmann-like Domain"/>
    <property type="match status" value="1"/>
</dbReference>
<dbReference type="InterPro" id="IPR036291">
    <property type="entry name" value="NAD(P)-bd_dom_sf"/>
</dbReference>
<dbReference type="AlphaFoldDB" id="A0AAV5VFH4"/>
<evidence type="ECO:0000313" key="7">
    <source>
        <dbReference type="Proteomes" id="UP001432322"/>
    </source>
</evidence>
<keyword evidence="7" id="KW-1185">Reference proteome</keyword>
<proteinExistence type="inferred from homology"/>
<dbReference type="Pfam" id="PF00106">
    <property type="entry name" value="adh_short"/>
    <property type="match status" value="1"/>
</dbReference>
<dbReference type="PANTHER" id="PTHR24322">
    <property type="entry name" value="PKSB"/>
    <property type="match status" value="1"/>
</dbReference>
<name>A0AAV5VFH4_9BILA</name>
<protein>
    <recommendedName>
        <fullName evidence="8">Dehydrogenase</fullName>
    </recommendedName>
</protein>
<evidence type="ECO:0000256" key="3">
    <source>
        <dbReference type="ARBA" id="ARBA00023027"/>
    </source>
</evidence>
<dbReference type="EMBL" id="BTSY01000002">
    <property type="protein sequence ID" value="GMT16680.1"/>
    <property type="molecule type" value="Genomic_DNA"/>
</dbReference>
<dbReference type="CDD" id="cd05339">
    <property type="entry name" value="17beta-HSDXI-like_SDR_c"/>
    <property type="match status" value="1"/>
</dbReference>
<evidence type="ECO:0008006" key="8">
    <source>
        <dbReference type="Google" id="ProtNLM"/>
    </source>
</evidence>
<dbReference type="PRINTS" id="PR00081">
    <property type="entry name" value="GDHRDH"/>
</dbReference>